<accession>A0A183IPE4</accession>
<feature type="region of interest" description="Disordered" evidence="3">
    <location>
        <begin position="103"/>
        <end position="155"/>
    </location>
</feature>
<proteinExistence type="predicted"/>
<dbReference type="AlphaFoldDB" id="A0A183IPE4"/>
<evidence type="ECO:0000256" key="2">
    <source>
        <dbReference type="ARBA" id="ARBA00022490"/>
    </source>
</evidence>
<keyword evidence="2" id="KW-0963">Cytoplasm</keyword>
<dbReference type="GO" id="GO:0000932">
    <property type="term" value="C:P-body"/>
    <property type="evidence" value="ECO:0007669"/>
    <property type="project" value="UniProtKB-SubCell"/>
</dbReference>
<comment type="subcellular location">
    <subcellularLocation>
        <location evidence="1">Cytoplasm</location>
        <location evidence="1">P-body</location>
    </subcellularLocation>
</comment>
<dbReference type="GO" id="GO:0003723">
    <property type="term" value="F:RNA binding"/>
    <property type="evidence" value="ECO:0007669"/>
    <property type="project" value="TreeGrafter"/>
</dbReference>
<protein>
    <submittedName>
        <fullName evidence="4">PUM-HD domain-containing protein</fullName>
    </submittedName>
</protein>
<dbReference type="GO" id="GO:0033962">
    <property type="term" value="P:P-body assembly"/>
    <property type="evidence" value="ECO:0007669"/>
    <property type="project" value="TreeGrafter"/>
</dbReference>
<organism evidence="4">
    <name type="scientific">Soboliphyme baturini</name>
    <dbReference type="NCBI Taxonomy" id="241478"/>
    <lineage>
        <taxon>Eukaryota</taxon>
        <taxon>Metazoa</taxon>
        <taxon>Ecdysozoa</taxon>
        <taxon>Nematoda</taxon>
        <taxon>Enoplea</taxon>
        <taxon>Dorylaimia</taxon>
        <taxon>Dioctophymatida</taxon>
        <taxon>Dioctophymatoidea</taxon>
        <taxon>Soboliphymatidae</taxon>
        <taxon>Soboliphyme</taxon>
    </lineage>
</organism>
<evidence type="ECO:0000256" key="3">
    <source>
        <dbReference type="SAM" id="MobiDB-lite"/>
    </source>
</evidence>
<name>A0A183IPE4_9BILA</name>
<dbReference type="PANTHER" id="PTHR21551:SF0">
    <property type="entry name" value="PROTEIN ASSOCIATED WITH TOPO II RELATED-1, ISOFORM A"/>
    <property type="match status" value="1"/>
</dbReference>
<dbReference type="InterPro" id="IPR039900">
    <property type="entry name" value="Pat1-like"/>
</dbReference>
<evidence type="ECO:0000313" key="4">
    <source>
        <dbReference type="WBParaSite" id="SBAD_0000571301-mRNA-1"/>
    </source>
</evidence>
<dbReference type="WBParaSite" id="SBAD_0000571301-mRNA-1">
    <property type="protein sequence ID" value="SBAD_0000571301-mRNA-1"/>
    <property type="gene ID" value="SBAD_0000571301"/>
</dbReference>
<sequence length="654" mass="73532">LLFSAVKVQHSTTTRISSEVTQNLFFESNKHYDIWSSPGSSHNQSCFAPPANLLPRPQPQFFEPTLQQQPHVDLVGSQSDDALLKLKGAKTLKELETELLLQQSNASETRSANSSRKTFFEQAEREPLPTSSSSFPASSRVLGGTPKPATANRSVGQSFQGSHFSVPPLDMYAVQAPRFPGGQQYPPICMPPLPPSLVLPNSRMATSGRNMWIPVIPQNAPSVQFNHKSMPNVMFPSRLRLLHPAAIRQGFGPPTSGMDCGAIRDFQSKYGHRADFAFFCDPQNFAEFNRLSRMRSFDPYAELMTRRERSWLIRISLVQLQNDCLCSGDSYYTMLCKKRNAENSLDRVVLNSTCDDHEHAENGESRVYVPPQFDHALGRIQVVSANSPRPMIQLCHPDANAKGCLSLHFERSLRISSGYTKLKCVLLDVENIYCLLLKCEELLKMAVQQHDTIKSRDKMLHQLVQYFQNPDVFSVVMSIAKAKRLLGRAILLLSDTSDLLDLLCHFLRNLEIFNRKDVNSGLFDAVFVPLCSKMLIGLTSDSMYWPVVLREINVHSLNSCMKTKFSYALLLLCAVCSSRANALVDDASTALTLQKWATLFFSAPQVLSQKEYQWLSREDLLVLVNWIAKTRLLQCNKIDDLLCMFSTYSPASAD</sequence>
<feature type="compositionally biased region" description="Polar residues" evidence="3">
    <location>
        <begin position="103"/>
        <end position="117"/>
    </location>
</feature>
<feature type="compositionally biased region" description="Basic and acidic residues" evidence="3">
    <location>
        <begin position="118"/>
        <end position="127"/>
    </location>
</feature>
<reference evidence="4" key="1">
    <citation type="submission" date="2016-06" db="UniProtKB">
        <authorList>
            <consortium name="WormBaseParasite"/>
        </authorList>
    </citation>
    <scope>IDENTIFICATION</scope>
</reference>
<evidence type="ECO:0000256" key="1">
    <source>
        <dbReference type="ARBA" id="ARBA00004201"/>
    </source>
</evidence>
<dbReference type="GO" id="GO:0000290">
    <property type="term" value="P:deadenylation-dependent decapping of nuclear-transcribed mRNA"/>
    <property type="evidence" value="ECO:0007669"/>
    <property type="project" value="InterPro"/>
</dbReference>
<dbReference type="PANTHER" id="PTHR21551">
    <property type="entry name" value="TOPOISOMERASE II-ASSOCIATED PROTEIN PAT1"/>
    <property type="match status" value="1"/>
</dbReference>